<dbReference type="EMBL" id="JAMPKM010000015">
    <property type="protein sequence ID" value="MEP0819560.1"/>
    <property type="molecule type" value="Genomic_DNA"/>
</dbReference>
<comment type="caution">
    <text evidence="2">The sequence shown here is derived from an EMBL/GenBank/DDBJ whole genome shotgun (WGS) entry which is preliminary data.</text>
</comment>
<dbReference type="RefSeq" id="WP_190440530.1">
    <property type="nucleotide sequence ID" value="NZ_JAMPKM010000015.1"/>
</dbReference>
<evidence type="ECO:0000313" key="3">
    <source>
        <dbReference type="Proteomes" id="UP001464891"/>
    </source>
</evidence>
<dbReference type="Proteomes" id="UP001464891">
    <property type="component" value="Unassembled WGS sequence"/>
</dbReference>
<sequence length="173" mass="18558">MKAFKISGLAALTCLSLAVGQSAQAEMLNLGTASGGQSIKLDTNSIQRNGRGMSWGAAFTYYLGGEQIKTGAHCGLGTWAVDGQTYKPQSQATRNMISVVCSARHIDENKEDTGYMLVFAPPSNVRSSPGGSIKCTLKNMQVVPVYVEPRGDWYSTSACGDGWIHKSQVRAFR</sequence>
<accession>A0ABV0JEP4</accession>
<name>A0ABV0JEP4_9CYAN</name>
<evidence type="ECO:0000313" key="2">
    <source>
        <dbReference type="EMBL" id="MEP0819560.1"/>
    </source>
</evidence>
<evidence type="ECO:0000256" key="1">
    <source>
        <dbReference type="SAM" id="SignalP"/>
    </source>
</evidence>
<keyword evidence="3" id="KW-1185">Reference proteome</keyword>
<proteinExistence type="predicted"/>
<reference evidence="2 3" key="1">
    <citation type="submission" date="2022-04" db="EMBL/GenBank/DDBJ databases">
        <title>Positive selection, recombination, and allopatry shape intraspecific diversity of widespread and dominant cyanobacteria.</title>
        <authorList>
            <person name="Wei J."/>
            <person name="Shu W."/>
            <person name="Hu C."/>
        </authorList>
    </citation>
    <scope>NUCLEOTIDE SEQUENCE [LARGE SCALE GENOMIC DNA]</scope>
    <source>
        <strain evidence="2 3">GB2-A4</strain>
    </source>
</reference>
<gene>
    <name evidence="2" type="ORF">NC998_20900</name>
</gene>
<feature type="chain" id="PRO_5046202081" evidence="1">
    <location>
        <begin position="26"/>
        <end position="173"/>
    </location>
</feature>
<protein>
    <submittedName>
        <fullName evidence="2">Uncharacterized protein</fullName>
    </submittedName>
</protein>
<feature type="signal peptide" evidence="1">
    <location>
        <begin position="1"/>
        <end position="25"/>
    </location>
</feature>
<organism evidence="2 3">
    <name type="scientific">Trichocoleus desertorum GB2-A4</name>
    <dbReference type="NCBI Taxonomy" id="2933944"/>
    <lineage>
        <taxon>Bacteria</taxon>
        <taxon>Bacillati</taxon>
        <taxon>Cyanobacteriota</taxon>
        <taxon>Cyanophyceae</taxon>
        <taxon>Leptolyngbyales</taxon>
        <taxon>Trichocoleusaceae</taxon>
        <taxon>Trichocoleus</taxon>
    </lineage>
</organism>
<keyword evidence="1" id="KW-0732">Signal</keyword>